<sequence>MASRIPRPPLQRDTSEPLPIPVEYGGTEILEYTTTVKHESDEGRECSEYIRSWAGVTRGFDALETDKIMNSLICLQFEVVSARTNITQNQKYVAYTVMVTLAGHTDSYPAIVERRYSEFLHLYVTLRRQYPIQLQAVRFPRKAIIGNFWPETITDRSKGFEHFLELICCSPALRNSPQVTNFFQRQELIHAMKLIEQHDFSHAATLVENCFRLMNKLHTDRSPAVMRNLCLLVCLEAKQDHNPRALDLACLAVRRFQSVSDADLLRYYVPLLNLSLDLSIKYGKGTSMLQDHLAQLRQRGMALHDSTPLLDLLSEEIATDIGGAGCIRN</sequence>
<evidence type="ECO:0000313" key="9">
    <source>
        <dbReference type="Proteomes" id="UP001307889"/>
    </source>
</evidence>
<gene>
    <name evidence="8" type="ORF">NTJ_01837</name>
</gene>
<evidence type="ECO:0000256" key="4">
    <source>
        <dbReference type="ARBA" id="ARBA00022927"/>
    </source>
</evidence>
<keyword evidence="2" id="KW-0813">Transport</keyword>
<protein>
    <recommendedName>
        <fullName evidence="7">PX domain-containing protein</fullName>
    </recommendedName>
</protein>
<evidence type="ECO:0000313" key="8">
    <source>
        <dbReference type="EMBL" id="BES89030.1"/>
    </source>
</evidence>
<evidence type="ECO:0000256" key="1">
    <source>
        <dbReference type="ARBA" id="ARBA00004469"/>
    </source>
</evidence>
<dbReference type="SMART" id="SM00312">
    <property type="entry name" value="PX"/>
    <property type="match status" value="1"/>
</dbReference>
<feature type="domain" description="PX" evidence="7">
    <location>
        <begin position="73"/>
        <end position="190"/>
    </location>
</feature>
<evidence type="ECO:0000256" key="5">
    <source>
        <dbReference type="ARBA" id="ARBA00023121"/>
    </source>
</evidence>
<organism evidence="8 9">
    <name type="scientific">Nesidiocoris tenuis</name>
    <dbReference type="NCBI Taxonomy" id="355587"/>
    <lineage>
        <taxon>Eukaryota</taxon>
        <taxon>Metazoa</taxon>
        <taxon>Ecdysozoa</taxon>
        <taxon>Arthropoda</taxon>
        <taxon>Hexapoda</taxon>
        <taxon>Insecta</taxon>
        <taxon>Pterygota</taxon>
        <taxon>Neoptera</taxon>
        <taxon>Paraneoptera</taxon>
        <taxon>Hemiptera</taxon>
        <taxon>Heteroptera</taxon>
        <taxon>Panheteroptera</taxon>
        <taxon>Cimicomorpha</taxon>
        <taxon>Miridae</taxon>
        <taxon>Dicyphina</taxon>
        <taxon>Nesidiocoris</taxon>
    </lineage>
</organism>
<name>A0ABN7A9X0_9HEMI</name>
<dbReference type="Gene3D" id="3.30.1520.10">
    <property type="entry name" value="Phox-like domain"/>
    <property type="match status" value="1"/>
</dbReference>
<dbReference type="PANTHER" id="PTHR20939">
    <property type="entry name" value="SORTING NEXIN 20, 21"/>
    <property type="match status" value="1"/>
</dbReference>
<evidence type="ECO:0000256" key="6">
    <source>
        <dbReference type="ARBA" id="ARBA00023136"/>
    </source>
</evidence>
<dbReference type="PROSITE" id="PS50195">
    <property type="entry name" value="PX"/>
    <property type="match status" value="1"/>
</dbReference>
<proteinExistence type="predicted"/>
<keyword evidence="6" id="KW-0472">Membrane</keyword>
<evidence type="ECO:0000256" key="2">
    <source>
        <dbReference type="ARBA" id="ARBA00022448"/>
    </source>
</evidence>
<dbReference type="InterPro" id="IPR039937">
    <property type="entry name" value="SNX20/SNX21"/>
</dbReference>
<dbReference type="InterPro" id="IPR036871">
    <property type="entry name" value="PX_dom_sf"/>
</dbReference>
<dbReference type="EMBL" id="AP028909">
    <property type="protein sequence ID" value="BES89030.1"/>
    <property type="molecule type" value="Genomic_DNA"/>
</dbReference>
<dbReference type="Proteomes" id="UP001307889">
    <property type="component" value="Chromosome 1"/>
</dbReference>
<keyword evidence="3" id="KW-0967">Endosome</keyword>
<evidence type="ECO:0000259" key="7">
    <source>
        <dbReference type="PROSITE" id="PS50195"/>
    </source>
</evidence>
<evidence type="ECO:0000256" key="3">
    <source>
        <dbReference type="ARBA" id="ARBA00022753"/>
    </source>
</evidence>
<dbReference type="Pfam" id="PF00787">
    <property type="entry name" value="PX"/>
    <property type="match status" value="1"/>
</dbReference>
<dbReference type="InterPro" id="IPR001683">
    <property type="entry name" value="PX_dom"/>
</dbReference>
<reference evidence="8 9" key="1">
    <citation type="submission" date="2023-09" db="EMBL/GenBank/DDBJ databases">
        <title>Nesidiocoris tenuis whole genome shotgun sequence.</title>
        <authorList>
            <person name="Shibata T."/>
            <person name="Shimoda M."/>
            <person name="Kobayashi T."/>
            <person name="Uehara T."/>
        </authorList>
    </citation>
    <scope>NUCLEOTIDE SEQUENCE [LARGE SCALE GENOMIC DNA]</scope>
    <source>
        <strain evidence="8 9">Japan</strain>
    </source>
</reference>
<keyword evidence="5" id="KW-0446">Lipid-binding</keyword>
<comment type="subcellular location">
    <subcellularLocation>
        <location evidence="1">Early endosome membrane</location>
        <topology evidence="1">Peripheral membrane protein</topology>
        <orientation evidence="1">Cytoplasmic side</orientation>
    </subcellularLocation>
</comment>
<dbReference type="PANTHER" id="PTHR20939:SF11">
    <property type="entry name" value="LD12265P"/>
    <property type="match status" value="1"/>
</dbReference>
<accession>A0ABN7A9X0</accession>
<keyword evidence="9" id="KW-1185">Reference proteome</keyword>
<keyword evidence="4" id="KW-0653">Protein transport</keyword>
<dbReference type="SUPFAM" id="SSF64268">
    <property type="entry name" value="PX domain"/>
    <property type="match status" value="1"/>
</dbReference>